<dbReference type="EMBL" id="JBIAPK010000003">
    <property type="protein sequence ID" value="MFF3339619.1"/>
    <property type="molecule type" value="Genomic_DNA"/>
</dbReference>
<keyword evidence="2" id="KW-1185">Reference proteome</keyword>
<proteinExistence type="predicted"/>
<dbReference type="Proteomes" id="UP001601976">
    <property type="component" value="Unassembled WGS sequence"/>
</dbReference>
<accession>A0ABW6RG89</accession>
<name>A0ABW6RG89_9ACTN</name>
<sequence length="56" mass="5966">MPSDFLRALDSLDDLVIEDLTEVADWTRPTESFVCWAESVPGTPSAAARSAGLLAA</sequence>
<gene>
    <name evidence="1" type="ORF">ACFYWW_12940</name>
</gene>
<dbReference type="RefSeq" id="WP_355712435.1">
    <property type="nucleotide sequence ID" value="NZ_JBEXNP010000001.1"/>
</dbReference>
<protein>
    <recommendedName>
        <fullName evidence="3">Transposase</fullName>
    </recommendedName>
</protein>
<organism evidence="1 2">
    <name type="scientific">Streptomyces flavidovirens</name>
    <dbReference type="NCBI Taxonomy" id="67298"/>
    <lineage>
        <taxon>Bacteria</taxon>
        <taxon>Bacillati</taxon>
        <taxon>Actinomycetota</taxon>
        <taxon>Actinomycetes</taxon>
        <taxon>Kitasatosporales</taxon>
        <taxon>Streptomycetaceae</taxon>
        <taxon>Streptomyces</taxon>
    </lineage>
</organism>
<reference evidence="1 2" key="1">
    <citation type="submission" date="2024-10" db="EMBL/GenBank/DDBJ databases">
        <title>The Natural Products Discovery Center: Release of the First 8490 Sequenced Strains for Exploring Actinobacteria Biosynthetic Diversity.</title>
        <authorList>
            <person name="Kalkreuter E."/>
            <person name="Kautsar S.A."/>
            <person name="Yang D."/>
            <person name="Bader C.D."/>
            <person name="Teijaro C.N."/>
            <person name="Fluegel L."/>
            <person name="Davis C.M."/>
            <person name="Simpson J.R."/>
            <person name="Lauterbach L."/>
            <person name="Steele A.D."/>
            <person name="Gui C."/>
            <person name="Meng S."/>
            <person name="Li G."/>
            <person name="Viehrig K."/>
            <person name="Ye F."/>
            <person name="Su P."/>
            <person name="Kiefer A.F."/>
            <person name="Nichols A."/>
            <person name="Cepeda A.J."/>
            <person name="Yan W."/>
            <person name="Fan B."/>
            <person name="Jiang Y."/>
            <person name="Adhikari A."/>
            <person name="Zheng C.-J."/>
            <person name="Schuster L."/>
            <person name="Cowan T.M."/>
            <person name="Smanski M.J."/>
            <person name="Chevrette M.G."/>
            <person name="De Carvalho L.P.S."/>
            <person name="Shen B."/>
        </authorList>
    </citation>
    <scope>NUCLEOTIDE SEQUENCE [LARGE SCALE GENOMIC DNA]</scope>
    <source>
        <strain evidence="1 2">NPDC003029</strain>
    </source>
</reference>
<comment type="caution">
    <text evidence="1">The sequence shown here is derived from an EMBL/GenBank/DDBJ whole genome shotgun (WGS) entry which is preliminary data.</text>
</comment>
<evidence type="ECO:0000313" key="1">
    <source>
        <dbReference type="EMBL" id="MFF3339619.1"/>
    </source>
</evidence>
<evidence type="ECO:0008006" key="3">
    <source>
        <dbReference type="Google" id="ProtNLM"/>
    </source>
</evidence>
<evidence type="ECO:0000313" key="2">
    <source>
        <dbReference type="Proteomes" id="UP001601976"/>
    </source>
</evidence>